<feature type="signal peptide" evidence="3">
    <location>
        <begin position="1"/>
        <end position="27"/>
    </location>
</feature>
<keyword evidence="5" id="KW-0378">Hydrolase</keyword>
<dbReference type="GO" id="GO:0015979">
    <property type="term" value="P:photosynthesis"/>
    <property type="evidence" value="ECO:0007669"/>
    <property type="project" value="UniProtKB-KW"/>
</dbReference>
<organism evidence="5 6">
    <name type="scientific">Parazoarcus communis SWub3 = DSM 12120</name>
    <dbReference type="NCBI Taxonomy" id="1121029"/>
    <lineage>
        <taxon>Bacteria</taxon>
        <taxon>Pseudomonadati</taxon>
        <taxon>Pseudomonadota</taxon>
        <taxon>Betaproteobacteria</taxon>
        <taxon>Rhodocyclales</taxon>
        <taxon>Zoogloeaceae</taxon>
        <taxon>Parazoarcus</taxon>
    </lineage>
</organism>
<proteinExistence type="predicted"/>
<evidence type="ECO:0000259" key="4">
    <source>
        <dbReference type="Pfam" id="PF14870"/>
    </source>
</evidence>
<dbReference type="Proteomes" id="UP000248259">
    <property type="component" value="Unassembled WGS sequence"/>
</dbReference>
<dbReference type="PROSITE" id="PS51257">
    <property type="entry name" value="PROKAR_LIPOPROTEIN"/>
    <property type="match status" value="1"/>
</dbReference>
<dbReference type="AlphaFoldDB" id="A0A323UWV8"/>
<evidence type="ECO:0000313" key="6">
    <source>
        <dbReference type="Proteomes" id="UP000248259"/>
    </source>
</evidence>
<dbReference type="Pfam" id="PF14870">
    <property type="entry name" value="PSII_BNR"/>
    <property type="match status" value="2"/>
</dbReference>
<evidence type="ECO:0000256" key="3">
    <source>
        <dbReference type="SAM" id="SignalP"/>
    </source>
</evidence>
<feature type="domain" description="Photosynthesis system II assembly factor Ycf48/Hcf136-like" evidence="4">
    <location>
        <begin position="123"/>
        <end position="270"/>
    </location>
</feature>
<accession>A0A323UWV8</accession>
<comment type="caution">
    <text evidence="5">The sequence shown here is derived from an EMBL/GenBank/DDBJ whole genome shotgun (WGS) entry which is preliminary data.</text>
</comment>
<dbReference type="Gene3D" id="2.130.10.10">
    <property type="entry name" value="YVTN repeat-like/Quinoprotein amine dehydrogenase"/>
    <property type="match status" value="1"/>
</dbReference>
<dbReference type="CDD" id="cd15482">
    <property type="entry name" value="Sialidase_non-viral"/>
    <property type="match status" value="1"/>
</dbReference>
<evidence type="ECO:0000256" key="1">
    <source>
        <dbReference type="ARBA" id="ARBA00022531"/>
    </source>
</evidence>
<dbReference type="InterPro" id="IPR028203">
    <property type="entry name" value="PSII_CF48-like_dom"/>
</dbReference>
<dbReference type="OrthoDB" id="9767885at2"/>
<dbReference type="EMBL" id="QKOE01000006">
    <property type="protein sequence ID" value="PZA16711.1"/>
    <property type="molecule type" value="Genomic_DNA"/>
</dbReference>
<protein>
    <submittedName>
        <fullName evidence="5">Glycosyl hydrolase</fullName>
    </submittedName>
</protein>
<dbReference type="PANTHER" id="PTHR47199">
    <property type="entry name" value="PHOTOSYSTEM II STABILITY/ASSEMBLY FACTOR HCF136, CHLOROPLASTIC"/>
    <property type="match status" value="1"/>
</dbReference>
<evidence type="ECO:0000313" key="5">
    <source>
        <dbReference type="EMBL" id="PZA16711.1"/>
    </source>
</evidence>
<feature type="chain" id="PRO_5016307751" evidence="3">
    <location>
        <begin position="28"/>
        <end position="319"/>
    </location>
</feature>
<dbReference type="SUPFAM" id="SSF110296">
    <property type="entry name" value="Oligoxyloglucan reducing end-specific cellobiohydrolase"/>
    <property type="match status" value="1"/>
</dbReference>
<keyword evidence="1" id="KW-0602">Photosynthesis</keyword>
<dbReference type="GO" id="GO:0009523">
    <property type="term" value="C:photosystem II"/>
    <property type="evidence" value="ECO:0007669"/>
    <property type="project" value="UniProtKB-KW"/>
</dbReference>
<feature type="domain" description="Photosynthesis system II assembly factor Ycf48/Hcf136-like" evidence="4">
    <location>
        <begin position="73"/>
        <end position="122"/>
    </location>
</feature>
<keyword evidence="2" id="KW-0604">Photosystem II</keyword>
<evidence type="ECO:0000256" key="2">
    <source>
        <dbReference type="ARBA" id="ARBA00023276"/>
    </source>
</evidence>
<dbReference type="InterPro" id="IPR015943">
    <property type="entry name" value="WD40/YVTN_repeat-like_dom_sf"/>
</dbReference>
<dbReference type="PANTHER" id="PTHR47199:SF2">
    <property type="entry name" value="PHOTOSYSTEM II STABILITY_ASSEMBLY FACTOR HCF136, CHLOROPLASTIC"/>
    <property type="match status" value="1"/>
</dbReference>
<keyword evidence="3" id="KW-0732">Signal</keyword>
<sequence>MKRSLAGACCTLIASCMAATLSVPVLAAGPAAVPAMKARLAAKVPMTGLVRAGDALLALGDYGTVVRSIDHGRSWQQAVVPVNTLLTSAHFIDSQRGWAVGHGGTVLATTDGGLNWVLQQILEDKPVLLSVYFASADVGYAVGAYGSAWRTGDGGRSWSAMTVGEGDDADMHLNQLFATRDGTLFIAAEMGLAFRSEDGGTRWQRLETGVSGSLWSGLEGAGGEVVLLGMSGRVLVSQDRGDSWQVHEDASGQSLTGAVQAADGSLLVVGAGGLVLRGRERFTAEIRADRQNLAAVQRTADGAVVVAGQLGVERLTTDR</sequence>
<name>A0A323UWV8_9RHOO</name>
<gene>
    <name evidence="5" type="ORF">DNK49_11080</name>
</gene>
<reference evidence="5 6" key="1">
    <citation type="submission" date="2018-06" db="EMBL/GenBank/DDBJ databases">
        <title>Azoarcus communis strain SWub3 genome.</title>
        <authorList>
            <person name="Zorraquino Salvo V."/>
            <person name="Toubiana D."/>
            <person name="Blumwald E."/>
        </authorList>
    </citation>
    <scope>NUCLEOTIDE SEQUENCE [LARGE SCALE GENOMIC DNA]</scope>
    <source>
        <strain evidence="5 6">SWub3</strain>
    </source>
</reference>
<keyword evidence="6" id="KW-1185">Reference proteome</keyword>
<dbReference type="GO" id="GO:0016787">
    <property type="term" value="F:hydrolase activity"/>
    <property type="evidence" value="ECO:0007669"/>
    <property type="project" value="UniProtKB-KW"/>
</dbReference>